<keyword evidence="1" id="KW-0732">Signal</keyword>
<gene>
    <name evidence="2" type="ORF">NP233_g1419</name>
</gene>
<dbReference type="AlphaFoldDB" id="A0AAD5W349"/>
<organism evidence="2 3">
    <name type="scientific">Leucocoprinus birnbaumii</name>
    <dbReference type="NCBI Taxonomy" id="56174"/>
    <lineage>
        <taxon>Eukaryota</taxon>
        <taxon>Fungi</taxon>
        <taxon>Dikarya</taxon>
        <taxon>Basidiomycota</taxon>
        <taxon>Agaricomycotina</taxon>
        <taxon>Agaricomycetes</taxon>
        <taxon>Agaricomycetidae</taxon>
        <taxon>Agaricales</taxon>
        <taxon>Agaricineae</taxon>
        <taxon>Agaricaceae</taxon>
        <taxon>Leucocoprinus</taxon>
    </lineage>
</organism>
<dbReference type="Proteomes" id="UP001213000">
    <property type="component" value="Unassembled WGS sequence"/>
</dbReference>
<feature type="signal peptide" evidence="1">
    <location>
        <begin position="1"/>
        <end position="18"/>
    </location>
</feature>
<evidence type="ECO:0000313" key="2">
    <source>
        <dbReference type="EMBL" id="KAJ3574938.1"/>
    </source>
</evidence>
<reference evidence="2" key="1">
    <citation type="submission" date="2022-07" db="EMBL/GenBank/DDBJ databases">
        <title>Genome Sequence of Leucocoprinus birnbaumii.</title>
        <authorList>
            <person name="Buettner E."/>
        </authorList>
    </citation>
    <scope>NUCLEOTIDE SEQUENCE</scope>
    <source>
        <strain evidence="2">VT141</strain>
    </source>
</reference>
<evidence type="ECO:0000313" key="3">
    <source>
        <dbReference type="Proteomes" id="UP001213000"/>
    </source>
</evidence>
<comment type="caution">
    <text evidence="2">The sequence shown here is derived from an EMBL/GenBank/DDBJ whole genome shotgun (WGS) entry which is preliminary data.</text>
</comment>
<dbReference type="EMBL" id="JANIEX010000052">
    <property type="protein sequence ID" value="KAJ3574938.1"/>
    <property type="molecule type" value="Genomic_DNA"/>
</dbReference>
<sequence>MFALVVLCLLTLPALSLAGLVNVTVDDAGVDPLTGQMISYSATVTTFTGWKAQPGCGANCSLAPDAKYAYNGTWHDGSVGAYAQFSFTAVYVWCIIPQGIANISFGIDNNSYVGTYMTTTPETGFAYRALVFSKIMPEGPHILTLNSNVNGVVLLDCITYTYDNTSETDFSDPVQFGPFNSSNQTISSSSLTRGDVAGIVIGSVFAGEMRIINLKRTEIRQSRVSDLIILVEGQPEARVMIRLQ</sequence>
<keyword evidence="3" id="KW-1185">Reference proteome</keyword>
<name>A0AAD5W349_9AGAR</name>
<protein>
    <submittedName>
        <fullName evidence="2">Uncharacterized protein</fullName>
    </submittedName>
</protein>
<proteinExistence type="predicted"/>
<feature type="chain" id="PRO_5042206716" evidence="1">
    <location>
        <begin position="19"/>
        <end position="244"/>
    </location>
</feature>
<evidence type="ECO:0000256" key="1">
    <source>
        <dbReference type="SAM" id="SignalP"/>
    </source>
</evidence>
<accession>A0AAD5W349</accession>